<feature type="transmembrane region" description="Helical" evidence="7">
    <location>
        <begin position="98"/>
        <end position="125"/>
    </location>
</feature>
<evidence type="ECO:0000256" key="4">
    <source>
        <dbReference type="ARBA" id="ARBA00022692"/>
    </source>
</evidence>
<feature type="transmembrane region" description="Helical" evidence="7">
    <location>
        <begin position="344"/>
        <end position="366"/>
    </location>
</feature>
<dbReference type="SUPFAM" id="SSF103473">
    <property type="entry name" value="MFS general substrate transporter"/>
    <property type="match status" value="1"/>
</dbReference>
<dbReference type="AlphaFoldDB" id="A0A1J5QB56"/>
<sequence>MHAPDTARPNQFALLGQRRFAPFFWTQFSGAGNDNLFKFAFTVMVTYRAEAASTLSAGLMVNLIAALYILPFVLFSATSGQLADKFDKAALMRKVKTLEIGIMLLALWGFVSGSVPALLACAFGMGLHSTLFGPAKYAYLPQHLNTAELTGGNGMTEMGTFVAILLGNLAGGLLMTFERGPLLAGGACLAVALGGWTVARFIPATAAVEPGLRINWNPFTETARNIRLVASDRTVLQALLAISWMWFYGVAFLTQFPVFAKGVLGGDEAVASLLLMVFSIGVGLGSLACEWLARGRVEIGLVPLGAIGMTVFGVDLYVATLGLPHGAALQGVAAFVRDPAHWRVMADLFLLSASAGIYSVPLYALIQHHTPDTHRARVIAANNIINAIYMVVCSGYCAGLLVAGVSVPVLLLSVALLNALAAAWLVWRQPLYGQRFVAWARRRGGGAAAASGSRPNRF</sequence>
<dbReference type="Gene3D" id="1.20.1250.20">
    <property type="entry name" value="MFS general substrate transporter like domains"/>
    <property type="match status" value="1"/>
</dbReference>
<name>A0A1J5QB56_9ZZZZ</name>
<proteinExistence type="predicted"/>
<comment type="subcellular location">
    <subcellularLocation>
        <location evidence="1">Cell membrane</location>
        <topology evidence="1">Multi-pass membrane protein</topology>
    </subcellularLocation>
</comment>
<reference evidence="8" key="1">
    <citation type="submission" date="2016-10" db="EMBL/GenBank/DDBJ databases">
        <title>Sequence of Gallionella enrichment culture.</title>
        <authorList>
            <person name="Poehlein A."/>
            <person name="Muehling M."/>
            <person name="Daniel R."/>
        </authorList>
    </citation>
    <scope>NUCLEOTIDE SEQUENCE</scope>
</reference>
<accession>A0A1J5QB56</accession>
<feature type="transmembrane region" description="Helical" evidence="7">
    <location>
        <begin position="55"/>
        <end position="77"/>
    </location>
</feature>
<dbReference type="Pfam" id="PF07690">
    <property type="entry name" value="MFS_1"/>
    <property type="match status" value="1"/>
</dbReference>
<feature type="transmembrane region" description="Helical" evidence="7">
    <location>
        <begin position="409"/>
        <end position="427"/>
    </location>
</feature>
<keyword evidence="6 7" id="KW-0472">Membrane</keyword>
<keyword evidence="5 7" id="KW-1133">Transmembrane helix</keyword>
<feature type="transmembrane region" description="Helical" evidence="7">
    <location>
        <begin position="301"/>
        <end position="324"/>
    </location>
</feature>
<evidence type="ECO:0000256" key="3">
    <source>
        <dbReference type="ARBA" id="ARBA00022475"/>
    </source>
</evidence>
<keyword evidence="4 7" id="KW-0812">Transmembrane</keyword>
<dbReference type="GO" id="GO:0022857">
    <property type="term" value="F:transmembrane transporter activity"/>
    <property type="evidence" value="ECO:0007669"/>
    <property type="project" value="InterPro"/>
</dbReference>
<dbReference type="PANTHER" id="PTHR43266">
    <property type="entry name" value="MACROLIDE-EFFLUX PROTEIN"/>
    <property type="match status" value="1"/>
</dbReference>
<evidence type="ECO:0000313" key="8">
    <source>
        <dbReference type="EMBL" id="OIQ80902.1"/>
    </source>
</evidence>
<evidence type="ECO:0000256" key="7">
    <source>
        <dbReference type="SAM" id="Phobius"/>
    </source>
</evidence>
<evidence type="ECO:0000256" key="6">
    <source>
        <dbReference type="ARBA" id="ARBA00023136"/>
    </source>
</evidence>
<dbReference type="CDD" id="cd06173">
    <property type="entry name" value="MFS_MefA_like"/>
    <property type="match status" value="1"/>
</dbReference>
<evidence type="ECO:0000256" key="2">
    <source>
        <dbReference type="ARBA" id="ARBA00022448"/>
    </source>
</evidence>
<evidence type="ECO:0000256" key="5">
    <source>
        <dbReference type="ARBA" id="ARBA00022989"/>
    </source>
</evidence>
<dbReference type="EMBL" id="MLJW01000996">
    <property type="protein sequence ID" value="OIQ80902.1"/>
    <property type="molecule type" value="Genomic_DNA"/>
</dbReference>
<protein>
    <submittedName>
        <fullName evidence="8">Lysophospholipid transporter LplT</fullName>
    </submittedName>
</protein>
<organism evidence="8">
    <name type="scientific">mine drainage metagenome</name>
    <dbReference type="NCBI Taxonomy" id="410659"/>
    <lineage>
        <taxon>unclassified sequences</taxon>
        <taxon>metagenomes</taxon>
        <taxon>ecological metagenomes</taxon>
    </lineage>
</organism>
<feature type="transmembrane region" description="Helical" evidence="7">
    <location>
        <begin position="234"/>
        <end position="257"/>
    </location>
</feature>
<feature type="transmembrane region" description="Helical" evidence="7">
    <location>
        <begin position="269"/>
        <end position="289"/>
    </location>
</feature>
<dbReference type="InterPro" id="IPR011701">
    <property type="entry name" value="MFS"/>
</dbReference>
<dbReference type="PANTHER" id="PTHR43266:SF2">
    <property type="entry name" value="MAJOR FACILITATOR SUPERFAMILY (MFS) PROFILE DOMAIN-CONTAINING PROTEIN"/>
    <property type="match status" value="1"/>
</dbReference>
<dbReference type="GO" id="GO:0005886">
    <property type="term" value="C:plasma membrane"/>
    <property type="evidence" value="ECO:0007669"/>
    <property type="project" value="UniProtKB-SubCell"/>
</dbReference>
<gene>
    <name evidence="8" type="primary">lplT_13</name>
    <name evidence="8" type="ORF">GALL_373370</name>
</gene>
<dbReference type="InterPro" id="IPR036259">
    <property type="entry name" value="MFS_trans_sf"/>
</dbReference>
<evidence type="ECO:0000256" key="1">
    <source>
        <dbReference type="ARBA" id="ARBA00004651"/>
    </source>
</evidence>
<comment type="caution">
    <text evidence="8">The sequence shown here is derived from an EMBL/GenBank/DDBJ whole genome shotgun (WGS) entry which is preliminary data.</text>
</comment>
<feature type="transmembrane region" description="Helical" evidence="7">
    <location>
        <begin position="378"/>
        <end position="403"/>
    </location>
</feature>
<keyword evidence="3" id="KW-1003">Cell membrane</keyword>
<keyword evidence="2" id="KW-0813">Transport</keyword>